<sequence>MIALAPLGALLLAGCAATRGPVTGTAPGPVAALQIIAFNDFHGHIDADDQTVIPPGSPKGTEKVKAGGAANFAAAVAALRAENPASAVVTAGDMIGASPLSSGLFLDEPTIRIMNRIGIDYSALGNHEFDRGSKEILRMQAGGCAKYTLREPCQILPAFPGASFKFLAANTVREDGTTLFPAYGIKTLTVSGRSVRIGFVGMTLKGTGDLASPSGVAGLHFADEAETANKLVPALRAAGADILAVLIHEGGSVKFDVPDPGDCKYLTGDINPILQKLDPAFALVISGHTHQSYVCDYGKVDPSRPFLVSSAGQYGTLLTRITLDYDFGTKRLVGKHAENLVVTQSADSAAKQPEVADLVSRYDAGALAVRRRPVGKVGGPLTKTEEKSGESVLGDFIADAQLAAMSAPDKGGAQFGIMNPGGVRAAITPAADGTVTFGDLYAAQPFGNIVVTKALTGAQIRAALEKQFDQVDDLRLLSVSQSLRYSYDTTKPAGQRVFDITLNGQPMTDGATYHVAMSNFLANGGDGYPMFAPGAQLADGPSDLEALEAYVAGAAVRQPPVPTRIRNLTPE</sequence>
<name>A0A9X1DC99_9SPHN</name>
<evidence type="ECO:0000313" key="5">
    <source>
        <dbReference type="EMBL" id="MBT2187220.1"/>
    </source>
</evidence>
<evidence type="ECO:0000259" key="4">
    <source>
        <dbReference type="Pfam" id="PF02872"/>
    </source>
</evidence>
<dbReference type="GO" id="GO:0009166">
    <property type="term" value="P:nucleotide catabolic process"/>
    <property type="evidence" value="ECO:0007669"/>
    <property type="project" value="InterPro"/>
</dbReference>
<protein>
    <submittedName>
        <fullName evidence="5">5'-nucleotidase C-terminal domain-containing protein</fullName>
    </submittedName>
</protein>
<dbReference type="EMBL" id="JAHGAW010000006">
    <property type="protein sequence ID" value="MBT2187220.1"/>
    <property type="molecule type" value="Genomic_DNA"/>
</dbReference>
<dbReference type="InterPro" id="IPR004843">
    <property type="entry name" value="Calcineurin-like_PHP"/>
</dbReference>
<dbReference type="PANTHER" id="PTHR11575:SF24">
    <property type="entry name" value="5'-NUCLEOTIDASE"/>
    <property type="match status" value="1"/>
</dbReference>
<dbReference type="InterPro" id="IPR008334">
    <property type="entry name" value="5'-Nucleotdase_C"/>
</dbReference>
<dbReference type="InterPro" id="IPR006179">
    <property type="entry name" value="5_nucleotidase/apyrase"/>
</dbReference>
<dbReference type="InterPro" id="IPR036907">
    <property type="entry name" value="5'-Nucleotdase_C_sf"/>
</dbReference>
<accession>A0A9X1DC99</accession>
<keyword evidence="2" id="KW-0547">Nucleotide-binding</keyword>
<keyword evidence="6" id="KW-1185">Reference proteome</keyword>
<dbReference type="GO" id="GO:0008768">
    <property type="term" value="F:UDP-sugar diphosphatase activity"/>
    <property type="evidence" value="ECO:0007669"/>
    <property type="project" value="TreeGrafter"/>
</dbReference>
<proteinExistence type="inferred from homology"/>
<dbReference type="PANTHER" id="PTHR11575">
    <property type="entry name" value="5'-NUCLEOTIDASE-RELATED"/>
    <property type="match status" value="1"/>
</dbReference>
<dbReference type="PRINTS" id="PR01607">
    <property type="entry name" value="APYRASEFAMLY"/>
</dbReference>
<dbReference type="GO" id="GO:0000166">
    <property type="term" value="F:nucleotide binding"/>
    <property type="evidence" value="ECO:0007669"/>
    <property type="project" value="UniProtKB-KW"/>
</dbReference>
<comment type="caution">
    <text evidence="5">The sequence shown here is derived from an EMBL/GenBank/DDBJ whole genome shotgun (WGS) entry which is preliminary data.</text>
</comment>
<evidence type="ECO:0000256" key="2">
    <source>
        <dbReference type="RuleBase" id="RU362119"/>
    </source>
</evidence>
<keyword evidence="2" id="KW-0378">Hydrolase</keyword>
<feature type="domain" description="Calcineurin-like phosphoesterase" evidence="3">
    <location>
        <begin position="34"/>
        <end position="291"/>
    </location>
</feature>
<organism evidence="5 6">
    <name type="scientific">Sphingobium nicotianae</name>
    <dbReference type="NCBI Taxonomy" id="2782607"/>
    <lineage>
        <taxon>Bacteria</taxon>
        <taxon>Pseudomonadati</taxon>
        <taxon>Pseudomonadota</taxon>
        <taxon>Alphaproteobacteria</taxon>
        <taxon>Sphingomonadales</taxon>
        <taxon>Sphingomonadaceae</taxon>
        <taxon>Sphingobium</taxon>
    </lineage>
</organism>
<dbReference type="GO" id="GO:0030288">
    <property type="term" value="C:outer membrane-bounded periplasmic space"/>
    <property type="evidence" value="ECO:0007669"/>
    <property type="project" value="TreeGrafter"/>
</dbReference>
<evidence type="ECO:0000259" key="3">
    <source>
        <dbReference type="Pfam" id="PF00149"/>
    </source>
</evidence>
<feature type="domain" description="5'-Nucleotidase C-terminal" evidence="4">
    <location>
        <begin position="381"/>
        <end position="532"/>
    </location>
</feature>
<dbReference type="Pfam" id="PF02872">
    <property type="entry name" value="5_nucleotid_C"/>
    <property type="match status" value="1"/>
</dbReference>
<reference evidence="5" key="1">
    <citation type="submission" date="2021-05" db="EMBL/GenBank/DDBJ databases">
        <title>Genome of Sphingobium sp. strain.</title>
        <authorList>
            <person name="Fan R."/>
        </authorList>
    </citation>
    <scope>NUCLEOTIDE SEQUENCE</scope>
    <source>
        <strain evidence="5">H33</strain>
    </source>
</reference>
<evidence type="ECO:0000313" key="6">
    <source>
        <dbReference type="Proteomes" id="UP001138757"/>
    </source>
</evidence>
<dbReference type="Gene3D" id="3.60.21.10">
    <property type="match status" value="1"/>
</dbReference>
<keyword evidence="1" id="KW-0732">Signal</keyword>
<dbReference type="AlphaFoldDB" id="A0A9X1DC99"/>
<gene>
    <name evidence="5" type="ORF">KK488_09715</name>
</gene>
<dbReference type="SUPFAM" id="SSF55816">
    <property type="entry name" value="5'-nucleotidase (syn. UDP-sugar hydrolase), C-terminal domain"/>
    <property type="match status" value="1"/>
</dbReference>
<dbReference type="InterPro" id="IPR029052">
    <property type="entry name" value="Metallo-depent_PP-like"/>
</dbReference>
<comment type="similarity">
    <text evidence="2">Belongs to the 5'-nucleotidase family.</text>
</comment>
<evidence type="ECO:0000256" key="1">
    <source>
        <dbReference type="ARBA" id="ARBA00022729"/>
    </source>
</evidence>
<dbReference type="GO" id="GO:0008253">
    <property type="term" value="F:5'-nucleotidase activity"/>
    <property type="evidence" value="ECO:0007669"/>
    <property type="project" value="TreeGrafter"/>
</dbReference>
<dbReference type="Pfam" id="PF00149">
    <property type="entry name" value="Metallophos"/>
    <property type="match status" value="1"/>
</dbReference>
<dbReference type="Gene3D" id="3.90.780.10">
    <property type="entry name" value="5'-Nucleotidase, C-terminal domain"/>
    <property type="match status" value="1"/>
</dbReference>
<dbReference type="SUPFAM" id="SSF56300">
    <property type="entry name" value="Metallo-dependent phosphatases"/>
    <property type="match status" value="1"/>
</dbReference>
<dbReference type="Proteomes" id="UP001138757">
    <property type="component" value="Unassembled WGS sequence"/>
</dbReference>